<dbReference type="CDD" id="cd06170">
    <property type="entry name" value="LuxR_C_like"/>
    <property type="match status" value="2"/>
</dbReference>
<dbReference type="PANTHER" id="PTHR44688:SF16">
    <property type="entry name" value="DNA-BINDING TRANSCRIPTIONAL ACTIVATOR DEVR_DOSR"/>
    <property type="match status" value="1"/>
</dbReference>
<accession>A0A7X0EEM4</accession>
<feature type="domain" description="HTH luxR-type" evidence="4">
    <location>
        <begin position="73"/>
        <end position="138"/>
    </location>
</feature>
<dbReference type="Gene3D" id="1.10.10.10">
    <property type="entry name" value="Winged helix-like DNA-binding domain superfamily/Winged helix DNA-binding domain"/>
    <property type="match status" value="2"/>
</dbReference>
<evidence type="ECO:0000256" key="3">
    <source>
        <dbReference type="ARBA" id="ARBA00023163"/>
    </source>
</evidence>
<dbReference type="SMART" id="SM00421">
    <property type="entry name" value="HTH_LUXR"/>
    <property type="match status" value="2"/>
</dbReference>
<keyword evidence="1" id="KW-0805">Transcription regulation</keyword>
<reference evidence="5 6" key="1">
    <citation type="submission" date="2020-08" db="EMBL/GenBank/DDBJ databases">
        <title>Genomic Encyclopedia of Type Strains, Phase IV (KMG-IV): sequencing the most valuable type-strain genomes for metagenomic binning, comparative biology and taxonomic classification.</title>
        <authorList>
            <person name="Goeker M."/>
        </authorList>
    </citation>
    <scope>NUCLEOTIDE SEQUENCE [LARGE SCALE GENOMIC DNA]</scope>
    <source>
        <strain evidence="5 6">DSM 22198</strain>
    </source>
</reference>
<evidence type="ECO:0000259" key="4">
    <source>
        <dbReference type="PROSITE" id="PS50043"/>
    </source>
</evidence>
<dbReference type="SUPFAM" id="SSF46894">
    <property type="entry name" value="C-terminal effector domain of the bipartite response regulators"/>
    <property type="match status" value="2"/>
</dbReference>
<dbReference type="EMBL" id="JACIIZ010000005">
    <property type="protein sequence ID" value="MBB6251579.1"/>
    <property type="molecule type" value="Genomic_DNA"/>
</dbReference>
<keyword evidence="6" id="KW-1185">Reference proteome</keyword>
<dbReference type="GO" id="GO:0006355">
    <property type="term" value="P:regulation of DNA-templated transcription"/>
    <property type="evidence" value="ECO:0007669"/>
    <property type="project" value="InterPro"/>
</dbReference>
<dbReference type="GO" id="GO:0003677">
    <property type="term" value="F:DNA binding"/>
    <property type="evidence" value="ECO:0007669"/>
    <property type="project" value="UniProtKB-KW"/>
</dbReference>
<dbReference type="Pfam" id="PF00196">
    <property type="entry name" value="GerE"/>
    <property type="match status" value="2"/>
</dbReference>
<dbReference type="InterPro" id="IPR036388">
    <property type="entry name" value="WH-like_DNA-bd_sf"/>
</dbReference>
<dbReference type="PROSITE" id="PS50043">
    <property type="entry name" value="HTH_LUXR_2"/>
    <property type="match status" value="2"/>
</dbReference>
<keyword evidence="2 5" id="KW-0238">DNA-binding</keyword>
<dbReference type="PRINTS" id="PR00038">
    <property type="entry name" value="HTHLUXR"/>
</dbReference>
<dbReference type="InterPro" id="IPR016032">
    <property type="entry name" value="Sig_transdc_resp-reg_C-effctor"/>
</dbReference>
<dbReference type="PANTHER" id="PTHR44688">
    <property type="entry name" value="DNA-BINDING TRANSCRIPTIONAL ACTIVATOR DEVR_DOSR"/>
    <property type="match status" value="1"/>
</dbReference>
<dbReference type="InterPro" id="IPR000792">
    <property type="entry name" value="Tscrpt_reg_LuxR_C"/>
</dbReference>
<dbReference type="AlphaFoldDB" id="A0A7X0EEM4"/>
<dbReference type="Proteomes" id="UP000539175">
    <property type="component" value="Unassembled WGS sequence"/>
</dbReference>
<comment type="caution">
    <text evidence="5">The sequence shown here is derived from an EMBL/GenBank/DDBJ whole genome shotgun (WGS) entry which is preliminary data.</text>
</comment>
<keyword evidence="3" id="KW-0804">Transcription</keyword>
<evidence type="ECO:0000313" key="6">
    <source>
        <dbReference type="Proteomes" id="UP000539175"/>
    </source>
</evidence>
<dbReference type="PROSITE" id="PS00622">
    <property type="entry name" value="HTH_LUXR_1"/>
    <property type="match status" value="2"/>
</dbReference>
<protein>
    <submittedName>
        <fullName evidence="5">DNA-binding CsgD family transcriptional regulator</fullName>
    </submittedName>
</protein>
<evidence type="ECO:0000256" key="2">
    <source>
        <dbReference type="ARBA" id="ARBA00023125"/>
    </source>
</evidence>
<evidence type="ECO:0000313" key="5">
    <source>
        <dbReference type="EMBL" id="MBB6251579.1"/>
    </source>
</evidence>
<feature type="domain" description="HTH luxR-type" evidence="4">
    <location>
        <begin position="1"/>
        <end position="63"/>
    </location>
</feature>
<name>A0A7X0EEM4_9PROT</name>
<proteinExistence type="predicted"/>
<organism evidence="5 6">
    <name type="scientific">Nitrospirillum iridis</name>
    <dbReference type="NCBI Taxonomy" id="765888"/>
    <lineage>
        <taxon>Bacteria</taxon>
        <taxon>Pseudomonadati</taxon>
        <taxon>Pseudomonadota</taxon>
        <taxon>Alphaproteobacteria</taxon>
        <taxon>Rhodospirillales</taxon>
        <taxon>Azospirillaceae</taxon>
        <taxon>Nitrospirillum</taxon>
    </lineage>
</organism>
<gene>
    <name evidence="5" type="ORF">FHS74_002130</name>
</gene>
<evidence type="ECO:0000256" key="1">
    <source>
        <dbReference type="ARBA" id="ARBA00023015"/>
    </source>
</evidence>
<dbReference type="RefSeq" id="WP_184800175.1">
    <property type="nucleotide sequence ID" value="NZ_JACIIZ010000005.1"/>
</dbReference>
<sequence length="145" mass="15624">MSSPLTHREAQILDLIGRGLSSGQIAAKLDIAELTVRKHRSSIMRKLGLNSTARLIAHAGAAVGPGPAIAAADPLVWDALRPREAEVVRHVVAGLTSKEIARLLDISPLTVRKHRERAREKLGIHTLGEMIFRGKVNTPTLAADL</sequence>